<dbReference type="AlphaFoldDB" id="A0A510V3B8"/>
<keyword evidence="1" id="KW-0812">Transmembrane</keyword>
<feature type="domain" description="M23ase beta-sheet core" evidence="2">
    <location>
        <begin position="329"/>
        <end position="422"/>
    </location>
</feature>
<sequence length="438" mass="45089">MEAFAAWLVVWAKTRAVGWLARHWPKLVAAVLTVGGAAVFVAVTAATLVSGTDQDAVAANACTELGYLVDDAAYQPPPVDQKPAIPTGGPVAGFGRDDVDKIVNARAIVAAGTEAGVGRRGLIVAIAAALQESGLENVRHGDRDSLGLFQQRPSQGWGTPEQVLDPRFAALAFFGGATSPHFHLPAGKSSPAGLLDVPGWADLPVTVAAQSVQRSAFPDAYAKHEARAVLIVDALIGGSPAAAIAPPPDVGAPLRSDHSGAVTAADYRASGVDIDAFCSSSFELASDSRPGAGPGGQIIPAGAWTAPLQSRVTSAFGNRFHPVYREWRLHAGTDFHAAVGTAIASPTVGVVEGVSWSSGGGLTVTITHADGVETQHLHLSEALVKPGAEVQGGQVIALSGGSGVGTRPHYHFEVHVDGEPVDAEPFMLQRGVNLRAWS</sequence>
<keyword evidence="4" id="KW-1185">Reference proteome</keyword>
<organism evidence="3 4">
    <name type="scientific">Cellulomonas xylanilytica</name>
    <dbReference type="NCBI Taxonomy" id="233583"/>
    <lineage>
        <taxon>Bacteria</taxon>
        <taxon>Bacillati</taxon>
        <taxon>Actinomycetota</taxon>
        <taxon>Actinomycetes</taxon>
        <taxon>Micrococcales</taxon>
        <taxon>Cellulomonadaceae</taxon>
        <taxon>Cellulomonas</taxon>
    </lineage>
</organism>
<proteinExistence type="predicted"/>
<name>A0A510V3B8_9CELL</name>
<dbReference type="PANTHER" id="PTHR21666">
    <property type="entry name" value="PEPTIDASE-RELATED"/>
    <property type="match status" value="1"/>
</dbReference>
<evidence type="ECO:0000259" key="2">
    <source>
        <dbReference type="Pfam" id="PF01551"/>
    </source>
</evidence>
<evidence type="ECO:0000313" key="4">
    <source>
        <dbReference type="Proteomes" id="UP000321118"/>
    </source>
</evidence>
<dbReference type="InterPro" id="IPR016047">
    <property type="entry name" value="M23ase_b-sheet_dom"/>
</dbReference>
<dbReference type="Pfam" id="PF01551">
    <property type="entry name" value="Peptidase_M23"/>
    <property type="match status" value="1"/>
</dbReference>
<accession>A0A510V3B8</accession>
<protein>
    <recommendedName>
        <fullName evidence="2">M23ase beta-sheet core domain-containing protein</fullName>
    </recommendedName>
</protein>
<gene>
    <name evidence="3" type="ORF">CXY01_18890</name>
</gene>
<dbReference type="PANTHER" id="PTHR21666:SF270">
    <property type="entry name" value="MUREIN HYDROLASE ACTIVATOR ENVC"/>
    <property type="match status" value="1"/>
</dbReference>
<dbReference type="Proteomes" id="UP000321118">
    <property type="component" value="Unassembled WGS sequence"/>
</dbReference>
<dbReference type="RefSeq" id="WP_146927176.1">
    <property type="nucleotide sequence ID" value="NZ_BJUB01000005.1"/>
</dbReference>
<keyword evidence="1" id="KW-0472">Membrane</keyword>
<dbReference type="InterPro" id="IPR011055">
    <property type="entry name" value="Dup_hybrid_motif"/>
</dbReference>
<dbReference type="SUPFAM" id="SSF51261">
    <property type="entry name" value="Duplicated hybrid motif"/>
    <property type="match status" value="1"/>
</dbReference>
<feature type="transmembrane region" description="Helical" evidence="1">
    <location>
        <begin position="26"/>
        <end position="49"/>
    </location>
</feature>
<dbReference type="Gene3D" id="2.70.70.10">
    <property type="entry name" value="Glucose Permease (Domain IIA)"/>
    <property type="match status" value="1"/>
</dbReference>
<dbReference type="OrthoDB" id="5496837at2"/>
<evidence type="ECO:0000256" key="1">
    <source>
        <dbReference type="SAM" id="Phobius"/>
    </source>
</evidence>
<dbReference type="InterPro" id="IPR050570">
    <property type="entry name" value="Cell_wall_metabolism_enzyme"/>
</dbReference>
<dbReference type="CDD" id="cd12797">
    <property type="entry name" value="M23_peptidase"/>
    <property type="match status" value="1"/>
</dbReference>
<dbReference type="EMBL" id="BJUB01000005">
    <property type="protein sequence ID" value="GEK21369.1"/>
    <property type="molecule type" value="Genomic_DNA"/>
</dbReference>
<reference evidence="3 4" key="1">
    <citation type="submission" date="2019-07" db="EMBL/GenBank/DDBJ databases">
        <title>Whole genome shotgun sequence of Cellulomonas xylanilytica NBRC 101102.</title>
        <authorList>
            <person name="Hosoyama A."/>
            <person name="Uohara A."/>
            <person name="Ohji S."/>
            <person name="Ichikawa N."/>
        </authorList>
    </citation>
    <scope>NUCLEOTIDE SEQUENCE [LARGE SCALE GENOMIC DNA]</scope>
    <source>
        <strain evidence="3 4">NBRC 101102</strain>
    </source>
</reference>
<evidence type="ECO:0000313" key="3">
    <source>
        <dbReference type="EMBL" id="GEK21369.1"/>
    </source>
</evidence>
<dbReference type="GO" id="GO:0004222">
    <property type="term" value="F:metalloendopeptidase activity"/>
    <property type="evidence" value="ECO:0007669"/>
    <property type="project" value="TreeGrafter"/>
</dbReference>
<comment type="caution">
    <text evidence="3">The sequence shown here is derived from an EMBL/GenBank/DDBJ whole genome shotgun (WGS) entry which is preliminary data.</text>
</comment>
<keyword evidence="1" id="KW-1133">Transmembrane helix</keyword>